<reference evidence="24 25" key="1">
    <citation type="journal article" date="2013" name="Genome Biol.">
        <title>The genome sequence of the most widely cultivated cacao type and its use to identify candidate genes regulating pod color.</title>
        <authorList>
            <person name="Motamayor J.C."/>
            <person name="Mockaitis K."/>
            <person name="Schmutz J."/>
            <person name="Haiminen N."/>
            <person name="Iii D.L."/>
            <person name="Cornejo O."/>
            <person name="Findley S.D."/>
            <person name="Zheng P."/>
            <person name="Utro F."/>
            <person name="Royaert S."/>
            <person name="Saski C."/>
            <person name="Jenkins J."/>
            <person name="Podicheti R."/>
            <person name="Zhao M."/>
            <person name="Scheffler B.E."/>
            <person name="Stack J.C."/>
            <person name="Feltus F.A."/>
            <person name="Mustiga G.M."/>
            <person name="Amores F."/>
            <person name="Phillips W."/>
            <person name="Marelli J.P."/>
            <person name="May G.D."/>
            <person name="Shapiro H."/>
            <person name="Ma J."/>
            <person name="Bustamante C.D."/>
            <person name="Schnell R.J."/>
            <person name="Main D."/>
            <person name="Gilbert D."/>
            <person name="Parida L."/>
            <person name="Kuhn D.N."/>
        </authorList>
    </citation>
    <scope>NUCLEOTIDE SEQUENCE [LARGE SCALE GENOMIC DNA]</scope>
    <source>
        <strain evidence="25">cv. Matina 1-6</strain>
    </source>
</reference>
<evidence type="ECO:0000256" key="22">
    <source>
        <dbReference type="SAM" id="Phobius"/>
    </source>
</evidence>
<accession>A0A061DI18</accession>
<evidence type="ECO:0000256" key="15">
    <source>
        <dbReference type="ARBA" id="ARBA00023136"/>
    </source>
</evidence>
<keyword evidence="4" id="KW-1003">Cell membrane</keyword>
<dbReference type="Gramene" id="EOX91877">
    <property type="protein sequence ID" value="EOX91877"/>
    <property type="gene ID" value="TCM_000937"/>
</dbReference>
<evidence type="ECO:0000256" key="20">
    <source>
        <dbReference type="ARBA" id="ARBA00063357"/>
    </source>
</evidence>
<dbReference type="Pfam" id="PF00139">
    <property type="entry name" value="Lectin_legB"/>
    <property type="match status" value="1"/>
</dbReference>
<evidence type="ECO:0000256" key="21">
    <source>
        <dbReference type="PROSITE-ProRule" id="PRU10141"/>
    </source>
</evidence>
<dbReference type="InterPro" id="IPR001220">
    <property type="entry name" value="Legume_lectin_dom"/>
</dbReference>
<evidence type="ECO:0000256" key="14">
    <source>
        <dbReference type="ARBA" id="ARBA00022989"/>
    </source>
</evidence>
<dbReference type="FunFam" id="2.60.120.200:FF:000103">
    <property type="entry name" value="L-type lectin-domain containing receptor kinase IX.1"/>
    <property type="match status" value="1"/>
</dbReference>
<dbReference type="InterPro" id="IPR000719">
    <property type="entry name" value="Prot_kinase_dom"/>
</dbReference>
<evidence type="ECO:0000256" key="13">
    <source>
        <dbReference type="ARBA" id="ARBA00022840"/>
    </source>
</evidence>
<evidence type="ECO:0000256" key="16">
    <source>
        <dbReference type="ARBA" id="ARBA00023170"/>
    </source>
</evidence>
<feature type="transmembrane region" description="Helical" evidence="22">
    <location>
        <begin position="58"/>
        <end position="76"/>
    </location>
</feature>
<dbReference type="FunFam" id="1.10.510.10:FF:000240">
    <property type="entry name" value="Lectin-domain containing receptor kinase A4.3"/>
    <property type="match status" value="1"/>
</dbReference>
<dbReference type="Proteomes" id="UP000026915">
    <property type="component" value="Chromosome 1"/>
</dbReference>
<evidence type="ECO:0000256" key="2">
    <source>
        <dbReference type="ARBA" id="ARBA00008536"/>
    </source>
</evidence>
<evidence type="ECO:0000313" key="25">
    <source>
        <dbReference type="Proteomes" id="UP000026915"/>
    </source>
</evidence>
<keyword evidence="25" id="KW-1185">Reference proteome</keyword>
<dbReference type="InParanoid" id="A0A061DI18"/>
<evidence type="ECO:0000256" key="9">
    <source>
        <dbReference type="ARBA" id="ARBA00022734"/>
    </source>
</evidence>
<dbReference type="PROSITE" id="PS00308">
    <property type="entry name" value="LECTIN_LEGUME_ALPHA"/>
    <property type="match status" value="1"/>
</dbReference>
<dbReference type="Gene3D" id="2.60.120.200">
    <property type="match status" value="1"/>
</dbReference>
<evidence type="ECO:0000313" key="24">
    <source>
        <dbReference type="EMBL" id="EOX91877.1"/>
    </source>
</evidence>
<dbReference type="GO" id="GO:0005886">
    <property type="term" value="C:plasma membrane"/>
    <property type="evidence" value="ECO:0000318"/>
    <property type="project" value="GO_Central"/>
</dbReference>
<dbReference type="eggNOG" id="ENOG502QQSK">
    <property type="taxonomic scope" value="Eukaryota"/>
</dbReference>
<dbReference type="PROSITE" id="PS50011">
    <property type="entry name" value="PROTEIN_KINASE_DOM"/>
    <property type="match status" value="1"/>
</dbReference>
<dbReference type="PROSITE" id="PS00107">
    <property type="entry name" value="PROTEIN_KINASE_ATP"/>
    <property type="match status" value="1"/>
</dbReference>
<dbReference type="InterPro" id="IPR000985">
    <property type="entry name" value="Lectin_LegA_CS"/>
</dbReference>
<evidence type="ECO:0000256" key="12">
    <source>
        <dbReference type="ARBA" id="ARBA00022821"/>
    </source>
</evidence>
<dbReference type="SUPFAM" id="SSF49899">
    <property type="entry name" value="Concanavalin A-like lectins/glucanases"/>
    <property type="match status" value="2"/>
</dbReference>
<dbReference type="FunCoup" id="A0A061DI18">
    <property type="interactions" value="152"/>
</dbReference>
<dbReference type="OMA" id="ETCHARI"/>
<dbReference type="GO" id="GO:0030246">
    <property type="term" value="F:carbohydrate binding"/>
    <property type="evidence" value="ECO:0007669"/>
    <property type="project" value="UniProtKB-KW"/>
</dbReference>
<dbReference type="InterPro" id="IPR013320">
    <property type="entry name" value="ConA-like_dom_sf"/>
</dbReference>
<comment type="similarity">
    <text evidence="3">In the C-terminal section; belongs to the protein kinase superfamily. Ser/Thr protein kinase family.</text>
</comment>
<feature type="transmembrane region" description="Helical" evidence="22">
    <location>
        <begin position="445"/>
        <end position="464"/>
    </location>
</feature>
<gene>
    <name evidence="24" type="ORF">TCM_000937</name>
</gene>
<comment type="function">
    <text evidence="19">Promotes hydrogen peroxide H(2)O(2) production and cell death.</text>
</comment>
<dbReference type="FunFam" id="3.30.200.20:FF:000168">
    <property type="entry name" value="L-type lectin-domain containing receptor kinase IX.1"/>
    <property type="match status" value="1"/>
</dbReference>
<keyword evidence="11 24" id="KW-0418">Kinase</keyword>
<protein>
    <submittedName>
        <fullName evidence="24">Concanavalin A-like lectin protein kinase family protein</fullName>
    </submittedName>
</protein>
<evidence type="ECO:0000259" key="23">
    <source>
        <dbReference type="PROSITE" id="PS50011"/>
    </source>
</evidence>
<evidence type="ECO:0000256" key="17">
    <source>
        <dbReference type="ARBA" id="ARBA00023180"/>
    </source>
</evidence>
<keyword evidence="7 22" id="KW-0812">Transmembrane</keyword>
<comment type="function">
    <text evidence="18">Involved in resistance response to the pathogenic oomycetes Phytophthora infestans and Phytophthora capsici.</text>
</comment>
<keyword evidence="8" id="KW-0732">Signal</keyword>
<dbReference type="GO" id="GO:0004674">
    <property type="term" value="F:protein serine/threonine kinase activity"/>
    <property type="evidence" value="ECO:0007669"/>
    <property type="project" value="UniProtKB-KW"/>
</dbReference>
<comment type="subcellular location">
    <subcellularLocation>
        <location evidence="1">Cell membrane</location>
        <topology evidence="1">Single-pass type I membrane protein</topology>
    </subcellularLocation>
</comment>
<evidence type="ECO:0000256" key="19">
    <source>
        <dbReference type="ARBA" id="ARBA00058818"/>
    </source>
</evidence>
<dbReference type="PANTHER" id="PTHR27007">
    <property type="match status" value="1"/>
</dbReference>
<dbReference type="CDD" id="cd06899">
    <property type="entry name" value="lectin_legume_LecRK_Arcelin_ConA"/>
    <property type="match status" value="1"/>
</dbReference>
<comment type="subunit">
    <text evidence="20">Interacts with ABCG40.</text>
</comment>
<keyword evidence="12" id="KW-0611">Plant defense</keyword>
<dbReference type="InterPro" id="IPR008271">
    <property type="entry name" value="Ser/Thr_kinase_AS"/>
</dbReference>
<dbReference type="GO" id="GO:0002229">
    <property type="term" value="P:defense response to oomycetes"/>
    <property type="evidence" value="ECO:0007669"/>
    <property type="project" value="UniProtKB-ARBA"/>
</dbReference>
<dbReference type="InterPro" id="IPR011009">
    <property type="entry name" value="Kinase-like_dom_sf"/>
</dbReference>
<dbReference type="Gene3D" id="1.10.510.10">
    <property type="entry name" value="Transferase(Phosphotransferase) domain 1"/>
    <property type="match status" value="1"/>
</dbReference>
<keyword evidence="9" id="KW-0430">Lectin</keyword>
<evidence type="ECO:0000256" key="11">
    <source>
        <dbReference type="ARBA" id="ARBA00022777"/>
    </source>
</evidence>
<dbReference type="InterPro" id="IPR050528">
    <property type="entry name" value="L-type_Lectin-RKs"/>
</dbReference>
<keyword evidence="6" id="KW-0808">Transferase</keyword>
<evidence type="ECO:0000256" key="18">
    <source>
        <dbReference type="ARBA" id="ARBA00058054"/>
    </source>
</evidence>
<dbReference type="GO" id="GO:0005524">
    <property type="term" value="F:ATP binding"/>
    <property type="evidence" value="ECO:0007669"/>
    <property type="project" value="UniProtKB-UniRule"/>
</dbReference>
<dbReference type="Pfam" id="PF00069">
    <property type="entry name" value="Pkinase"/>
    <property type="match status" value="1"/>
</dbReference>
<dbReference type="CDD" id="cd14066">
    <property type="entry name" value="STKc_IRAK"/>
    <property type="match status" value="1"/>
</dbReference>
<keyword evidence="14 22" id="KW-1133">Transmembrane helix</keyword>
<keyword evidence="13 21" id="KW-0067">ATP-binding</keyword>
<evidence type="ECO:0000256" key="8">
    <source>
        <dbReference type="ARBA" id="ARBA00022729"/>
    </source>
</evidence>
<keyword evidence="5" id="KW-0723">Serine/threonine-protein kinase</keyword>
<evidence type="ECO:0000256" key="10">
    <source>
        <dbReference type="ARBA" id="ARBA00022741"/>
    </source>
</evidence>
<feature type="binding site" evidence="21">
    <location>
        <position position="538"/>
    </location>
    <ligand>
        <name>ATP</name>
        <dbReference type="ChEBI" id="CHEBI:30616"/>
    </ligand>
</feature>
<evidence type="ECO:0000256" key="7">
    <source>
        <dbReference type="ARBA" id="ARBA00022692"/>
    </source>
</evidence>
<keyword evidence="10 21" id="KW-0547">Nucleotide-binding</keyword>
<evidence type="ECO:0000256" key="3">
    <source>
        <dbReference type="ARBA" id="ARBA00010217"/>
    </source>
</evidence>
<dbReference type="GO" id="GO:0009626">
    <property type="term" value="P:plant-type hypersensitive response"/>
    <property type="evidence" value="ECO:0007669"/>
    <property type="project" value="UniProtKB-ARBA"/>
</dbReference>
<evidence type="ECO:0000256" key="4">
    <source>
        <dbReference type="ARBA" id="ARBA00022475"/>
    </source>
</evidence>
<evidence type="ECO:0000256" key="5">
    <source>
        <dbReference type="ARBA" id="ARBA00022527"/>
    </source>
</evidence>
<dbReference type="Gene3D" id="3.30.200.20">
    <property type="entry name" value="Phosphorylase Kinase, domain 1"/>
    <property type="match status" value="1"/>
</dbReference>
<keyword evidence="16" id="KW-0675">Receptor</keyword>
<dbReference type="AlphaFoldDB" id="A0A061DI18"/>
<feature type="transmembrane region" description="Helical" evidence="22">
    <location>
        <begin position="163"/>
        <end position="189"/>
    </location>
</feature>
<comment type="similarity">
    <text evidence="2">In the N-terminal section; belongs to the leguminous lectin family.</text>
</comment>
<dbReference type="SUPFAM" id="SSF56112">
    <property type="entry name" value="Protein kinase-like (PK-like)"/>
    <property type="match status" value="1"/>
</dbReference>
<dbReference type="PROSITE" id="PS00108">
    <property type="entry name" value="PROTEIN_KINASE_ST"/>
    <property type="match status" value="1"/>
</dbReference>
<feature type="domain" description="Protein kinase" evidence="23">
    <location>
        <begin position="509"/>
        <end position="786"/>
    </location>
</feature>
<dbReference type="EMBL" id="CM001879">
    <property type="protein sequence ID" value="EOX91877.1"/>
    <property type="molecule type" value="Genomic_DNA"/>
</dbReference>
<dbReference type="SMART" id="SM00220">
    <property type="entry name" value="S_TKc"/>
    <property type="match status" value="1"/>
</dbReference>
<evidence type="ECO:0000256" key="6">
    <source>
        <dbReference type="ARBA" id="ARBA00022679"/>
    </source>
</evidence>
<keyword evidence="15 22" id="KW-0472">Membrane</keyword>
<proteinExistence type="inferred from homology"/>
<name>A0A061DI18_THECC</name>
<dbReference type="HOGENOM" id="CLU_000288_62_6_1"/>
<evidence type="ECO:0000256" key="1">
    <source>
        <dbReference type="ARBA" id="ARBA00004251"/>
    </source>
</evidence>
<keyword evidence="17" id="KW-0325">Glycoprotein</keyword>
<dbReference type="InterPro" id="IPR017441">
    <property type="entry name" value="Protein_kinase_ATP_BS"/>
</dbReference>
<sequence>MIDSIPRFDPNANDMLYQGDAAASVGAIEFNKINYLCRVGWARCAESVRLWDSNTGKLSDFIILSVMHVASLYWLLSIVHSFHSDDPADVLITDNATTKNLSMSWSYKKTNNPKENSSLSYQIDLMKVLPKWLKFLHQVIIKIPASLYSVFRIPFSAELHLSLLSLAMAAGLYNSFYLPFIFAFFLLVFPSVNSVNFQISRFEPNDDRILYQGEASPSDGIIKFNSLGNLFRVGWVTYANRVPLWEPKTGKLSDFSTRFAFSININNLSDYGHGFVFFLAPAGSQIPPNSAAGRLGLFNTSQWVSTLGQVVLVEFDTNKNSWDPDQLDNHVGINNNSIVSAVYTRWNASIHNGDTADVLITYNATTKNLSASWSYRATNNPQENSSLSYQIDLMKALPEWVMVGFSAATGVSTEQHILQSWEFNSTLEREETGRTTARNVKIVEGTVVALGVLVAGTVITLIIFRQRKKNMKRKTEGTGNLTSINDDLERRAGPRRFSYSDLVSATNNFSEQRKLGEGGFGAVYRGYLPDLDMVVAVKRISRGSKQGKKEYVTEVKVISQLRHRNLVQLIGWCHDRSEFILVYEFMPNGSLDFHLFGQKSPLSWPVRYKISLGLASALLYLHEEWEQCVVHRDIKSSNVMLDSSFNVKLGDFGLARLMDHELGPKTTGLAGTLGYLAPEYVSTGRASKESDVYSFGVVLLEIATGRKSIHRIENFEMGLVAWVWDLYGQGKLPLAVDEKLNKEVDEKQVEYLMIVGLWCAHPDCCSRPSIRQAIQVLNFDIEKPNLPMEMPVPTYLVPTQLVTSEEPSLTNSSMEVGR</sequence>
<organism evidence="24 25">
    <name type="scientific">Theobroma cacao</name>
    <name type="common">Cacao</name>
    <name type="synonym">Cocoa</name>
    <dbReference type="NCBI Taxonomy" id="3641"/>
    <lineage>
        <taxon>Eukaryota</taxon>
        <taxon>Viridiplantae</taxon>
        <taxon>Streptophyta</taxon>
        <taxon>Embryophyta</taxon>
        <taxon>Tracheophyta</taxon>
        <taxon>Spermatophyta</taxon>
        <taxon>Magnoliopsida</taxon>
        <taxon>eudicotyledons</taxon>
        <taxon>Gunneridae</taxon>
        <taxon>Pentapetalae</taxon>
        <taxon>rosids</taxon>
        <taxon>malvids</taxon>
        <taxon>Malvales</taxon>
        <taxon>Malvaceae</taxon>
        <taxon>Byttnerioideae</taxon>
        <taxon>Theobroma</taxon>
    </lineage>
</organism>